<dbReference type="GO" id="GO:0031146">
    <property type="term" value="P:SCF-dependent proteasomal ubiquitin-dependent protein catabolic process"/>
    <property type="evidence" value="ECO:0007669"/>
    <property type="project" value="TreeGrafter"/>
</dbReference>
<dbReference type="EMBL" id="CP063408">
    <property type="protein sequence ID" value="QSZ33665.1"/>
    <property type="molecule type" value="Genomic_DNA"/>
</dbReference>
<evidence type="ECO:0000313" key="1">
    <source>
        <dbReference type="EMBL" id="QSZ33665.1"/>
    </source>
</evidence>
<organism evidence="1 2">
    <name type="scientific">Monilinia vaccinii-corymbosi</name>
    <dbReference type="NCBI Taxonomy" id="61207"/>
    <lineage>
        <taxon>Eukaryota</taxon>
        <taxon>Fungi</taxon>
        <taxon>Dikarya</taxon>
        <taxon>Ascomycota</taxon>
        <taxon>Pezizomycotina</taxon>
        <taxon>Leotiomycetes</taxon>
        <taxon>Helotiales</taxon>
        <taxon>Sclerotiniaceae</taxon>
        <taxon>Monilinia</taxon>
    </lineage>
</organism>
<keyword evidence="2" id="KW-1185">Reference proteome</keyword>
<dbReference type="SUPFAM" id="SSF52047">
    <property type="entry name" value="RNI-like"/>
    <property type="match status" value="1"/>
</dbReference>
<dbReference type="Gene3D" id="3.80.10.10">
    <property type="entry name" value="Ribonuclease Inhibitor"/>
    <property type="match status" value="1"/>
</dbReference>
<gene>
    <name evidence="1" type="ORF">DSL72_005233</name>
</gene>
<accession>A0A8A3PF23</accession>
<evidence type="ECO:0008006" key="3">
    <source>
        <dbReference type="Google" id="ProtNLM"/>
    </source>
</evidence>
<evidence type="ECO:0000313" key="2">
    <source>
        <dbReference type="Proteomes" id="UP000672032"/>
    </source>
</evidence>
<dbReference type="AlphaFoldDB" id="A0A8A3PF23"/>
<dbReference type="OrthoDB" id="5368161at2759"/>
<name>A0A8A3PF23_9HELO</name>
<protein>
    <recommendedName>
        <fullName evidence="3">F-box domain-containing protein</fullName>
    </recommendedName>
</protein>
<proteinExistence type="predicted"/>
<reference evidence="1" key="1">
    <citation type="submission" date="2020-10" db="EMBL/GenBank/DDBJ databases">
        <title>Genome Sequence of Monilinia vaccinii-corymbosi Sheds Light on Mummy Berry Disease Infection of Blueberry and Mating Type.</title>
        <authorList>
            <person name="Yow A.G."/>
            <person name="Zhang Y."/>
            <person name="Bansal K."/>
            <person name="Eacker S.M."/>
            <person name="Sullivan S."/>
            <person name="Liachko I."/>
            <person name="Cubeta M.A."/>
            <person name="Rollins J.A."/>
            <person name="Ashrafi H."/>
        </authorList>
    </citation>
    <scope>NUCLEOTIDE SEQUENCE</scope>
    <source>
        <strain evidence="1">RL-1</strain>
    </source>
</reference>
<dbReference type="PANTHER" id="PTHR13318">
    <property type="entry name" value="PARTNER OF PAIRED, ISOFORM B-RELATED"/>
    <property type="match status" value="1"/>
</dbReference>
<dbReference type="GO" id="GO:0019005">
    <property type="term" value="C:SCF ubiquitin ligase complex"/>
    <property type="evidence" value="ECO:0007669"/>
    <property type="project" value="TreeGrafter"/>
</dbReference>
<dbReference type="Proteomes" id="UP000672032">
    <property type="component" value="Chromosome 4"/>
</dbReference>
<dbReference type="InterPro" id="IPR032675">
    <property type="entry name" value="LRR_dom_sf"/>
</dbReference>
<sequence length="502" mass="57363">MHRALFLPEIIKIILETESSSPGFLHTCLLISKTFSLEATRMLWYACGAYYPPEVYSHVTPDIKHLAQIAIEDVRRAQYYANFIHVLSFYQEETREDSEEEDYDIDFEPEEIKWHKELVSLQFPQLEDFTLFKDGHQGGMKTEDIITHFAQPNIKEFRVHEGDGLSDSLFHKLAHSCPRLKVLELSNMDESNVSEDTLVQFLTKADTLTWLAIRTALHGGWYDKAFLATARLPNLSHIAIPDIQDTWLDSIRQMNSSTPIFPSLKELETGISDHNLECLVRYLPNLELLDIDLEDLPPSHNILASASNFINLTSLTVKFSRKSSISSNDLLLLVQNCPSLDRLALGQPRSTNFPRSELDITDSTIDEVAQILGTRILSLVIVLDRPTLLTWRSVCSLARYCKNLVGLTISCNFNWQNSLSSTPRHIFPALEQLEFVFDMVIRHMQPLRDLDLDTVEVGAERIFSLAPKLSNFWIEDGNINDNDLRKAVMDIVDLRNPDTDED</sequence>